<evidence type="ECO:0000259" key="6">
    <source>
        <dbReference type="PROSITE" id="PS50023"/>
    </source>
</evidence>
<evidence type="ECO:0000313" key="8">
    <source>
        <dbReference type="Proteomes" id="UP001372834"/>
    </source>
</evidence>
<feature type="region of interest" description="Disordered" evidence="5">
    <location>
        <begin position="608"/>
        <end position="662"/>
    </location>
</feature>
<dbReference type="SUPFAM" id="SSF57716">
    <property type="entry name" value="Glucocorticoid receptor-like (DNA-binding domain)"/>
    <property type="match status" value="2"/>
</dbReference>
<keyword evidence="3 4" id="KW-0440">LIM domain</keyword>
<dbReference type="GO" id="GO:0046872">
    <property type="term" value="F:metal ion binding"/>
    <property type="evidence" value="ECO:0007669"/>
    <property type="project" value="UniProtKB-KW"/>
</dbReference>
<dbReference type="SMART" id="SM00132">
    <property type="entry name" value="LIM"/>
    <property type="match status" value="1"/>
</dbReference>
<dbReference type="Proteomes" id="UP001372834">
    <property type="component" value="Unassembled WGS sequence"/>
</dbReference>
<feature type="compositionally biased region" description="Basic and acidic residues" evidence="5">
    <location>
        <begin position="560"/>
        <end position="584"/>
    </location>
</feature>
<keyword evidence="1 4" id="KW-0479">Metal-binding</keyword>
<dbReference type="PROSITE" id="PS00478">
    <property type="entry name" value="LIM_DOMAIN_1"/>
    <property type="match status" value="1"/>
</dbReference>
<dbReference type="EMBL" id="JAWJWE010000007">
    <property type="protein sequence ID" value="KAK6632579.1"/>
    <property type="molecule type" value="Genomic_DNA"/>
</dbReference>
<dbReference type="PROSITE" id="PS50023">
    <property type="entry name" value="LIM_DOMAIN_2"/>
    <property type="match status" value="1"/>
</dbReference>
<protein>
    <recommendedName>
        <fullName evidence="6">LIM zinc-binding domain-containing protein</fullName>
    </recommendedName>
</protein>
<comment type="caution">
    <text evidence="7">The sequence shown here is derived from an EMBL/GenBank/DDBJ whole genome shotgun (WGS) entry which is preliminary data.</text>
</comment>
<feature type="compositionally biased region" description="Acidic residues" evidence="5">
    <location>
        <begin position="249"/>
        <end position="261"/>
    </location>
</feature>
<feature type="compositionally biased region" description="Low complexity" evidence="5">
    <location>
        <begin position="735"/>
        <end position="748"/>
    </location>
</feature>
<evidence type="ECO:0000256" key="4">
    <source>
        <dbReference type="PROSITE-ProRule" id="PRU00125"/>
    </source>
</evidence>
<sequence length="794" mass="90741">MMFLNVMTVSGSEMPPKQRKKMCVPWSEALKSSFSKFDQLSKKTILHVRSVDTTKVQKQFNEASTGSSEVTCHCKSCGKAVFQMEQIKAEKSVWHKNCFRCKECNKQLSVDTYSSNEGILYCKPHFRELFKPKAVLEDDTEPVKLKKPELIIRENQPIELPPEVVRASDKPDLGLDELASLNVKSRYQMFEKGEETNNCILEKSCSTVSVKRSPSILSKLAKFQKKGIDVGVRDEDLNGLPLEQSSTSSEEEEEEDDEEDGVASKKIIKSKKGRERPMSFSKMGDVKSVWENGVTKTREEMREERKAEIHQIRSKLFMGKQVKMKEAYEQAVRESESQSPRKSIEVRSEKAKSIKECFEKGEPLNVDNEDVEGDGEKKKIVEDDMSLFEAGISKKSRSLFLEMDKSAKTQAESNFVRKVSPKSPNATTQRTRELRRPCSSEALTPSKCNALMKIFMYPQKASKTSRCSSNPCTYKGIGLWTERATRTKKKIGLYCEIRPEPELFSAISSQISDNIVKSSDAIEDVQIETADISSKFKFFETYKEPEREKKKFRITPPREGQVKSDSPENEVERDPNVVRASDKMEHEIIRTNTTTKMLSLFRQMEEKTDEIPDAGPKPLKRFTPPPDFKGEESEEESGESEESEEDEEQEEETNPKIIRASDKVEDEYLKQVSKIEKAARHIKWTSHGTLSLDFQAANAARAKQLRAKFEKWEEKEKEKEEVNQMKVNGFSNVANGENTENSENVEVTSIECTKSLRARFESMKSDSDRPKEKIVRPKINRFVVSLTALYNLHV</sequence>
<keyword evidence="2 4" id="KW-0862">Zinc</keyword>
<dbReference type="Gene3D" id="2.10.110.10">
    <property type="entry name" value="Cysteine Rich Protein"/>
    <property type="match status" value="1"/>
</dbReference>
<accession>A0AAN8S6A7</accession>
<reference evidence="7 8" key="1">
    <citation type="submission" date="2023-10" db="EMBL/GenBank/DDBJ databases">
        <title>Genomes of two closely related lineages of the louse Polyplax serrata with different host specificities.</title>
        <authorList>
            <person name="Martinu J."/>
            <person name="Tarabai H."/>
            <person name="Stefka J."/>
            <person name="Hypsa V."/>
        </authorList>
    </citation>
    <scope>NUCLEOTIDE SEQUENCE [LARGE SCALE GENOMIC DNA]</scope>
    <source>
        <strain evidence="7">HR10_N</strain>
    </source>
</reference>
<evidence type="ECO:0000256" key="2">
    <source>
        <dbReference type="ARBA" id="ARBA00022833"/>
    </source>
</evidence>
<feature type="region of interest" description="Disordered" evidence="5">
    <location>
        <begin position="715"/>
        <end position="748"/>
    </location>
</feature>
<feature type="compositionally biased region" description="Polar residues" evidence="5">
    <location>
        <begin position="725"/>
        <end position="734"/>
    </location>
</feature>
<evidence type="ECO:0000256" key="3">
    <source>
        <dbReference type="ARBA" id="ARBA00023038"/>
    </source>
</evidence>
<evidence type="ECO:0000313" key="7">
    <source>
        <dbReference type="EMBL" id="KAK6632579.1"/>
    </source>
</evidence>
<feature type="region of interest" description="Disordered" evidence="5">
    <location>
        <begin position="234"/>
        <end position="280"/>
    </location>
</feature>
<proteinExistence type="predicted"/>
<dbReference type="CDD" id="cd09445">
    <property type="entry name" value="LIM_Mical_like_2"/>
    <property type="match status" value="1"/>
</dbReference>
<feature type="region of interest" description="Disordered" evidence="5">
    <location>
        <begin position="548"/>
        <end position="584"/>
    </location>
</feature>
<feature type="domain" description="LIM zinc-binding" evidence="6">
    <location>
        <begin position="72"/>
        <end position="132"/>
    </location>
</feature>
<gene>
    <name evidence="7" type="ORF">RUM43_013347</name>
</gene>
<dbReference type="AlphaFoldDB" id="A0AAN8S6A7"/>
<dbReference type="PANTHER" id="PTHR24206">
    <property type="entry name" value="OS06G0237300 PROTEIN"/>
    <property type="match status" value="1"/>
</dbReference>
<organism evidence="7 8">
    <name type="scientific">Polyplax serrata</name>
    <name type="common">Common mouse louse</name>
    <dbReference type="NCBI Taxonomy" id="468196"/>
    <lineage>
        <taxon>Eukaryota</taxon>
        <taxon>Metazoa</taxon>
        <taxon>Ecdysozoa</taxon>
        <taxon>Arthropoda</taxon>
        <taxon>Hexapoda</taxon>
        <taxon>Insecta</taxon>
        <taxon>Pterygota</taxon>
        <taxon>Neoptera</taxon>
        <taxon>Paraneoptera</taxon>
        <taxon>Psocodea</taxon>
        <taxon>Troctomorpha</taxon>
        <taxon>Phthiraptera</taxon>
        <taxon>Anoplura</taxon>
        <taxon>Polyplacidae</taxon>
        <taxon>Polyplax</taxon>
    </lineage>
</organism>
<dbReference type="InterPro" id="IPR001781">
    <property type="entry name" value="Znf_LIM"/>
</dbReference>
<feature type="compositionally biased region" description="Acidic residues" evidence="5">
    <location>
        <begin position="632"/>
        <end position="652"/>
    </location>
</feature>
<name>A0AAN8S6A7_POLSC</name>
<dbReference type="Pfam" id="PF00412">
    <property type="entry name" value="LIM"/>
    <property type="match status" value="1"/>
</dbReference>
<evidence type="ECO:0000256" key="1">
    <source>
        <dbReference type="ARBA" id="ARBA00022723"/>
    </source>
</evidence>
<evidence type="ECO:0000256" key="5">
    <source>
        <dbReference type="SAM" id="MobiDB-lite"/>
    </source>
</evidence>